<reference evidence="9 10" key="1">
    <citation type="submission" date="2013-08" db="EMBL/GenBank/DDBJ databases">
        <title>Genome sequencing of Cellulomonas carbonis T26.</title>
        <authorList>
            <person name="Chen F."/>
            <person name="Li Y."/>
            <person name="Wang G."/>
        </authorList>
    </citation>
    <scope>NUCLEOTIDE SEQUENCE [LARGE SCALE GENOMIC DNA]</scope>
    <source>
        <strain evidence="9 10">T26</strain>
    </source>
</reference>
<protein>
    <submittedName>
        <fullName evidence="9">Malate dehydrogenase</fullName>
    </submittedName>
</protein>
<dbReference type="PANTHER" id="PTHR43237:SF4">
    <property type="entry name" value="NADP-DEPENDENT MALIC ENZYME"/>
    <property type="match status" value="1"/>
</dbReference>
<dbReference type="Pfam" id="PF03949">
    <property type="entry name" value="Malic_M"/>
    <property type="match status" value="1"/>
</dbReference>
<dbReference type="OrthoDB" id="9805787at2"/>
<evidence type="ECO:0000259" key="8">
    <source>
        <dbReference type="PROSITE" id="PS51671"/>
    </source>
</evidence>
<dbReference type="InterPro" id="IPR012302">
    <property type="entry name" value="Malic_NAD-bd"/>
</dbReference>
<dbReference type="CDD" id="cd05311">
    <property type="entry name" value="NAD_bind_2_malic_enz"/>
    <property type="match status" value="1"/>
</dbReference>
<dbReference type="GO" id="GO:0004470">
    <property type="term" value="F:malic enzyme activity"/>
    <property type="evidence" value="ECO:0007669"/>
    <property type="project" value="InterPro"/>
</dbReference>
<dbReference type="InterPro" id="IPR001891">
    <property type="entry name" value="Malic_OxRdtase"/>
</dbReference>
<dbReference type="InterPro" id="IPR045213">
    <property type="entry name" value="Malic_NAD-bd_bact_type"/>
</dbReference>
<dbReference type="AlphaFoldDB" id="A0A0A0BU91"/>
<dbReference type="InterPro" id="IPR036291">
    <property type="entry name" value="NAD(P)-bd_dom_sf"/>
</dbReference>
<proteinExistence type="inferred from homology"/>
<feature type="binding site" evidence="5">
    <location>
        <position position="212"/>
    </location>
    <ligand>
        <name>a divalent metal cation</name>
        <dbReference type="ChEBI" id="CHEBI:60240"/>
    </ligand>
</feature>
<dbReference type="Gene3D" id="3.40.50.720">
    <property type="entry name" value="NAD(P)-binding Rossmann-like Domain"/>
    <property type="match status" value="1"/>
</dbReference>
<evidence type="ECO:0000256" key="3">
    <source>
        <dbReference type="PIRSR" id="PIRSR000106-1"/>
    </source>
</evidence>
<evidence type="ECO:0000256" key="2">
    <source>
        <dbReference type="ARBA" id="ARBA00023002"/>
    </source>
</evidence>
<feature type="active site" description="Proton donor" evidence="3">
    <location>
        <position position="114"/>
    </location>
</feature>
<keyword evidence="5 6" id="KW-0479">Metal-binding</keyword>
<comment type="similarity">
    <text evidence="1 6">Belongs to the malic enzymes family.</text>
</comment>
<sequence length="479" mass="50236">MSSAPSVSSSITVRLQVRARPTAISELTTAIESAGGIVTALDITRSEHERIGVDVTCATRGEDHAAAIVATLRELTGVDVERVSDRTFLLHLGGKLSIESKVPLRNRDDLSMAYTPGVARVCEAIAARPEDARNLTIKRNTIAVVTDGTAVLGLGDIGPLAALPVMEGKAVLFKRFAGIDAFPIALDTTDVNRIVDTVVAIAPVFAGINLEDISAPRCFEVERRLRERLDIPVFHDDQHGTAIVALAALTNALKVVEKRMEDVRIVMSGAGAAGTAVLKLLLAAGARDVVVCDIAGVVHGDRPGLDPSLVWTAGATNPRRVTGSLRDALVGADVFIGLSAPDILTGDDIATMAPGSIVFAMANPRPEVDPDDAAEHAAIVGTGRSDFANQINNVLAFPGVFRGLLDAQSHRVTLELLLAAAQALADVVTPDELNATYIIPSVFNPEVTTRVAAAVEQAARAGAAPTTTQRDDHAVTALR</sequence>
<feature type="binding site" evidence="4">
    <location>
        <position position="363"/>
    </location>
    <ligand>
        <name>(S)-malate</name>
        <dbReference type="ChEBI" id="CHEBI:15589"/>
    </ligand>
</feature>
<dbReference type="InterPro" id="IPR012301">
    <property type="entry name" value="Malic_N_dom"/>
</dbReference>
<dbReference type="Gene3D" id="3.40.50.10380">
    <property type="entry name" value="Malic enzyme, N-terminal domain"/>
    <property type="match status" value="1"/>
</dbReference>
<dbReference type="InterPro" id="IPR037062">
    <property type="entry name" value="Malic_N_dom_sf"/>
</dbReference>
<dbReference type="RefSeq" id="WP_043604700.1">
    <property type="nucleotide sequence ID" value="NZ_AXCY01000020.1"/>
</dbReference>
<reference evidence="9 10" key="2">
    <citation type="journal article" date="2015" name="Stand. Genomic Sci.">
        <title>Draft genome sequence of Cellulomonas carbonis T26(T) and comparative analysis of six Cellulomonas genomes.</title>
        <authorList>
            <person name="Zhuang W."/>
            <person name="Zhang S."/>
            <person name="Xia X."/>
            <person name="Wang G."/>
        </authorList>
    </citation>
    <scope>NUCLEOTIDE SEQUENCE [LARGE SCALE GENOMIC DNA]</scope>
    <source>
        <strain evidence="9 10">T26</strain>
    </source>
</reference>
<comment type="cofactor">
    <cofactor evidence="5">
        <name>Mg(2+)</name>
        <dbReference type="ChEBI" id="CHEBI:18420"/>
    </cofactor>
    <cofactor evidence="5">
        <name>Mn(2+)</name>
        <dbReference type="ChEBI" id="CHEBI:29035"/>
    </cofactor>
    <text evidence="5">Divalent metal cations. Prefers magnesium or manganese.</text>
</comment>
<accession>A0A0A0BU91</accession>
<dbReference type="FunFam" id="3.40.50.10380:FF:000003">
    <property type="entry name" value="NADP-dependent malic enzyme"/>
    <property type="match status" value="1"/>
</dbReference>
<feature type="compositionally biased region" description="Basic and acidic residues" evidence="7">
    <location>
        <begin position="469"/>
        <end position="479"/>
    </location>
</feature>
<dbReference type="InterPro" id="IPR046346">
    <property type="entry name" value="Aminoacid_DH-like_N_sf"/>
</dbReference>
<keyword evidence="10" id="KW-1185">Reference proteome</keyword>
<feature type="binding site" evidence="4">
    <location>
        <position position="392"/>
    </location>
    <ligand>
        <name>(S)-malate</name>
        <dbReference type="ChEBI" id="CHEBI:15589"/>
    </ligand>
</feature>
<feature type="region of interest" description="Disordered" evidence="7">
    <location>
        <begin position="459"/>
        <end position="479"/>
    </location>
</feature>
<feature type="active site" description="Proton acceptor" evidence="3">
    <location>
        <position position="169"/>
    </location>
</feature>
<dbReference type="PIRSF" id="PIRSF000106">
    <property type="entry name" value="ME"/>
    <property type="match status" value="1"/>
</dbReference>
<dbReference type="PROSITE" id="PS51671">
    <property type="entry name" value="ACT"/>
    <property type="match status" value="1"/>
</dbReference>
<dbReference type="SMART" id="SM01274">
    <property type="entry name" value="malic"/>
    <property type="match status" value="1"/>
</dbReference>
<feature type="binding site" evidence="5">
    <location>
        <position position="211"/>
    </location>
    <ligand>
        <name>a divalent metal cation</name>
        <dbReference type="ChEBI" id="CHEBI:60240"/>
    </ligand>
</feature>
<keyword evidence="2" id="KW-0560">Oxidoreductase</keyword>
<dbReference type="PANTHER" id="PTHR43237">
    <property type="entry name" value="NADP-DEPENDENT MALIC ENZYME"/>
    <property type="match status" value="1"/>
</dbReference>
<evidence type="ECO:0000256" key="7">
    <source>
        <dbReference type="SAM" id="MobiDB-lite"/>
    </source>
</evidence>
<comment type="caution">
    <text evidence="9">The sequence shown here is derived from an EMBL/GenBank/DDBJ whole genome shotgun (WGS) entry which is preliminary data.</text>
</comment>
<gene>
    <name evidence="9" type="ORF">N868_09200</name>
</gene>
<dbReference type="Proteomes" id="UP000029839">
    <property type="component" value="Unassembled WGS sequence"/>
</dbReference>
<dbReference type="GO" id="GO:0051287">
    <property type="term" value="F:NAD binding"/>
    <property type="evidence" value="ECO:0007669"/>
    <property type="project" value="InterPro"/>
</dbReference>
<dbReference type="InterPro" id="IPR002912">
    <property type="entry name" value="ACT_dom"/>
</dbReference>
<dbReference type="EMBL" id="AXCY01000020">
    <property type="protein sequence ID" value="KGM11501.1"/>
    <property type="molecule type" value="Genomic_DNA"/>
</dbReference>
<dbReference type="PRINTS" id="PR00072">
    <property type="entry name" value="MALOXRDTASE"/>
</dbReference>
<name>A0A0A0BU91_9CELL</name>
<dbReference type="GO" id="GO:0016616">
    <property type="term" value="F:oxidoreductase activity, acting on the CH-OH group of donors, NAD or NADP as acceptor"/>
    <property type="evidence" value="ECO:0007669"/>
    <property type="project" value="InterPro"/>
</dbReference>
<evidence type="ECO:0000256" key="4">
    <source>
        <dbReference type="PIRSR" id="PIRSR000106-2"/>
    </source>
</evidence>
<dbReference type="Pfam" id="PF00390">
    <property type="entry name" value="malic"/>
    <property type="match status" value="1"/>
</dbReference>
<evidence type="ECO:0000256" key="6">
    <source>
        <dbReference type="RuleBase" id="RU003427"/>
    </source>
</evidence>
<dbReference type="InterPro" id="IPR051674">
    <property type="entry name" value="Malate_Decarboxylase"/>
</dbReference>
<organism evidence="9 10">
    <name type="scientific">Cellulomonas carbonis T26</name>
    <dbReference type="NCBI Taxonomy" id="947969"/>
    <lineage>
        <taxon>Bacteria</taxon>
        <taxon>Bacillati</taxon>
        <taxon>Actinomycetota</taxon>
        <taxon>Actinomycetes</taxon>
        <taxon>Micrococcales</taxon>
        <taxon>Cellulomonadaceae</taxon>
        <taxon>Cellulomonas</taxon>
    </lineage>
</organism>
<feature type="binding site" evidence="5">
    <location>
        <position position="237"/>
    </location>
    <ligand>
        <name>a divalent metal cation</name>
        <dbReference type="ChEBI" id="CHEBI:60240"/>
    </ligand>
</feature>
<dbReference type="SUPFAM" id="SSF51735">
    <property type="entry name" value="NAD(P)-binding Rossmann-fold domains"/>
    <property type="match status" value="1"/>
</dbReference>
<evidence type="ECO:0000256" key="1">
    <source>
        <dbReference type="ARBA" id="ARBA00008785"/>
    </source>
</evidence>
<feature type="domain" description="ACT" evidence="8">
    <location>
        <begin position="12"/>
        <end position="85"/>
    </location>
</feature>
<dbReference type="GO" id="GO:0046872">
    <property type="term" value="F:metal ion binding"/>
    <property type="evidence" value="ECO:0007669"/>
    <property type="project" value="UniProtKB-KW"/>
</dbReference>
<evidence type="ECO:0000256" key="5">
    <source>
        <dbReference type="PIRSR" id="PIRSR000106-3"/>
    </source>
</evidence>
<evidence type="ECO:0000313" key="9">
    <source>
        <dbReference type="EMBL" id="KGM11501.1"/>
    </source>
</evidence>
<evidence type="ECO:0000313" key="10">
    <source>
        <dbReference type="Proteomes" id="UP000029839"/>
    </source>
</evidence>
<dbReference type="SMART" id="SM00919">
    <property type="entry name" value="Malic_M"/>
    <property type="match status" value="1"/>
</dbReference>
<dbReference type="SUPFAM" id="SSF53223">
    <property type="entry name" value="Aminoacid dehydrogenase-like, N-terminal domain"/>
    <property type="match status" value="1"/>
</dbReference>
<dbReference type="Gene3D" id="3.30.70.260">
    <property type="match status" value="1"/>
</dbReference>